<dbReference type="InterPro" id="IPR000182">
    <property type="entry name" value="GNAT_dom"/>
</dbReference>
<dbReference type="Pfam" id="PF14542">
    <property type="entry name" value="Acetyltransf_CG"/>
    <property type="match status" value="1"/>
</dbReference>
<dbReference type="InterPro" id="IPR016181">
    <property type="entry name" value="Acyl_CoA_acyltransferase"/>
</dbReference>
<dbReference type="GO" id="GO:0016747">
    <property type="term" value="F:acyltransferase activity, transferring groups other than amino-acyl groups"/>
    <property type="evidence" value="ECO:0007669"/>
    <property type="project" value="InterPro"/>
</dbReference>
<dbReference type="PANTHER" id="PTHR31435:SF10">
    <property type="entry name" value="BSR4717 PROTEIN"/>
    <property type="match status" value="1"/>
</dbReference>
<reference evidence="3" key="1">
    <citation type="submission" date="2019-12" db="EMBL/GenBank/DDBJ databases">
        <authorList>
            <person name="Cremers G."/>
        </authorList>
    </citation>
    <scope>NUCLEOTIDE SEQUENCE</scope>
    <source>
        <strain evidence="3">Vvax</strain>
    </source>
</reference>
<dbReference type="RefSeq" id="WP_339093124.1">
    <property type="nucleotide sequence ID" value="NZ_LR743508.1"/>
</dbReference>
<evidence type="ECO:0000259" key="2">
    <source>
        <dbReference type="PROSITE" id="PS51729"/>
    </source>
</evidence>
<organism evidence="3">
    <name type="scientific">Variovorax paradoxus</name>
    <dbReference type="NCBI Taxonomy" id="34073"/>
    <lineage>
        <taxon>Bacteria</taxon>
        <taxon>Pseudomonadati</taxon>
        <taxon>Pseudomonadota</taxon>
        <taxon>Betaproteobacteria</taxon>
        <taxon>Burkholderiales</taxon>
        <taxon>Comamonadaceae</taxon>
        <taxon>Variovorax</taxon>
    </lineage>
</organism>
<dbReference type="PROSITE" id="PS51729">
    <property type="entry name" value="GNAT_YJDJ"/>
    <property type="match status" value="1"/>
</dbReference>
<dbReference type="InterPro" id="IPR045057">
    <property type="entry name" value="Gcn5-rel_NAT"/>
</dbReference>
<evidence type="ECO:0000313" key="3">
    <source>
        <dbReference type="EMBL" id="CAA2109179.1"/>
    </source>
</evidence>
<proteinExistence type="predicted"/>
<dbReference type="SUPFAM" id="SSF55729">
    <property type="entry name" value="Acyl-CoA N-acyltransferases (Nat)"/>
    <property type="match status" value="1"/>
</dbReference>
<dbReference type="PROSITE" id="PS51186">
    <property type="entry name" value="GNAT"/>
    <property type="match status" value="1"/>
</dbReference>
<feature type="domain" description="N-acetyltransferase" evidence="1">
    <location>
        <begin position="1"/>
        <end position="111"/>
    </location>
</feature>
<gene>
    <name evidence="3" type="ORF">VVAX_05450</name>
</gene>
<dbReference type="InterPro" id="IPR031165">
    <property type="entry name" value="GNAT_YJDJ"/>
</dbReference>
<accession>A0A679JEF7</accession>
<dbReference type="AlphaFoldDB" id="A0A679JEF7"/>
<name>A0A679JEF7_VARPD</name>
<dbReference type="CDD" id="cd04301">
    <property type="entry name" value="NAT_SF"/>
    <property type="match status" value="1"/>
</dbReference>
<sequence length="111" mass="12068">MTPSPSSPASPAPVEVRDNPAKHRFEYAEQGERAVAIYSLDGNVITFIHTLVPEALQGRGIAKQLVLAGLASARERGLRVVPQCPVFNAYMRAHPETHDLLAEEGRKLLGL</sequence>
<dbReference type="EMBL" id="LR743508">
    <property type="protein sequence ID" value="CAA2109179.1"/>
    <property type="molecule type" value="Genomic_DNA"/>
</dbReference>
<protein>
    <submittedName>
        <fullName evidence="3">Uncharacterized protein</fullName>
    </submittedName>
</protein>
<dbReference type="PANTHER" id="PTHR31435">
    <property type="entry name" value="PROTEIN NATD1"/>
    <property type="match status" value="1"/>
</dbReference>
<feature type="domain" description="N-acetyltransferase" evidence="2">
    <location>
        <begin position="17"/>
        <end position="102"/>
    </location>
</feature>
<evidence type="ECO:0000259" key="1">
    <source>
        <dbReference type="PROSITE" id="PS51186"/>
    </source>
</evidence>
<dbReference type="Gene3D" id="3.40.630.30">
    <property type="match status" value="1"/>
</dbReference>